<dbReference type="Proteomes" id="UP000199005">
    <property type="component" value="Unassembled WGS sequence"/>
</dbReference>
<dbReference type="AlphaFoldDB" id="A0A1H9H5W6"/>
<evidence type="ECO:0000313" key="3">
    <source>
        <dbReference type="EMBL" id="SEI91952.1"/>
    </source>
</evidence>
<name>A0A1H9H5W6_9GAMM</name>
<organism evidence="4 7">
    <name type="scientific">Azotobacter beijerinckii</name>
    <dbReference type="NCBI Taxonomy" id="170623"/>
    <lineage>
        <taxon>Bacteria</taxon>
        <taxon>Pseudomonadati</taxon>
        <taxon>Pseudomonadota</taxon>
        <taxon>Gammaproteobacteria</taxon>
        <taxon>Pseudomonadales</taxon>
        <taxon>Pseudomonadaceae</taxon>
        <taxon>Azotobacter</taxon>
    </lineage>
</organism>
<dbReference type="Proteomes" id="UP000199250">
    <property type="component" value="Unassembled WGS sequence"/>
</dbReference>
<dbReference type="Proteomes" id="UP000199267">
    <property type="component" value="Unassembled WGS sequence"/>
</dbReference>
<dbReference type="OrthoDB" id="7032302at2"/>
<gene>
    <name evidence="3" type="ORF">SAMN04244572_02102</name>
    <name evidence="4" type="ORF">SAMN04244573_01847</name>
    <name evidence="2" type="ORF">SAMN04244579_01104</name>
</gene>
<evidence type="ECO:0000256" key="1">
    <source>
        <dbReference type="SAM" id="Phobius"/>
    </source>
</evidence>
<accession>A0A1H9H5W6</accession>
<dbReference type="EMBL" id="FNYQ01000031">
    <property type="protein sequence ID" value="SEI91952.1"/>
    <property type="molecule type" value="Genomic_DNA"/>
</dbReference>
<evidence type="ECO:0000313" key="6">
    <source>
        <dbReference type="Proteomes" id="UP000199250"/>
    </source>
</evidence>
<feature type="transmembrane region" description="Helical" evidence="1">
    <location>
        <begin position="57"/>
        <end position="76"/>
    </location>
</feature>
<evidence type="ECO:0000313" key="2">
    <source>
        <dbReference type="EMBL" id="SEI55059.1"/>
    </source>
</evidence>
<dbReference type="EMBL" id="FOFJ01000013">
    <property type="protein sequence ID" value="SEQ57683.1"/>
    <property type="molecule type" value="Genomic_DNA"/>
</dbReference>
<evidence type="ECO:0000313" key="7">
    <source>
        <dbReference type="Proteomes" id="UP000199267"/>
    </source>
</evidence>
<protein>
    <submittedName>
        <fullName evidence="4">Uncharacterized protein</fullName>
    </submittedName>
</protein>
<evidence type="ECO:0000313" key="4">
    <source>
        <dbReference type="EMBL" id="SEQ57683.1"/>
    </source>
</evidence>
<reference evidence="5 6" key="1">
    <citation type="submission" date="2016-10" db="EMBL/GenBank/DDBJ databases">
        <authorList>
            <person name="de Groot N.N."/>
        </authorList>
    </citation>
    <scope>NUCLEOTIDE SEQUENCE [LARGE SCALE GENOMIC DNA]</scope>
    <source>
        <strain evidence="2 5">DSM 1041</strain>
        <strain evidence="3 6">DSM 373</strain>
        <strain evidence="4 7">DSM 378</strain>
    </source>
</reference>
<keyword evidence="1" id="KW-0472">Membrane</keyword>
<keyword evidence="1" id="KW-0812">Transmembrane</keyword>
<dbReference type="STRING" id="170623.SAMN04244579_01104"/>
<keyword evidence="1" id="KW-1133">Transmembrane helix</keyword>
<feature type="transmembrane region" description="Helical" evidence="1">
    <location>
        <begin position="83"/>
        <end position="113"/>
    </location>
</feature>
<evidence type="ECO:0000313" key="5">
    <source>
        <dbReference type="Proteomes" id="UP000199005"/>
    </source>
</evidence>
<dbReference type="EMBL" id="FNYO01000009">
    <property type="protein sequence ID" value="SEI55059.1"/>
    <property type="molecule type" value="Genomic_DNA"/>
</dbReference>
<sequence>MSSRLPLLALLILLPLCVAASYGLRFAFMEDGQWVGLCAEQAQRWECQLRAGLGLMIHFRLLAWSALATALAGFLLPGRAGWWLALAGLCLGIPALVLYTASLAVFAVVVAGLRLVRR</sequence>
<dbReference type="RefSeq" id="WP_090621391.1">
    <property type="nucleotide sequence ID" value="NZ_FNYO01000009.1"/>
</dbReference>
<proteinExistence type="predicted"/>